<dbReference type="Pfam" id="PF25496">
    <property type="entry name" value="URGCP"/>
    <property type="match status" value="1"/>
</dbReference>
<name>A0AAJ7UD74_PETMA</name>
<feature type="domain" description="VLIG-type G" evidence="2">
    <location>
        <begin position="1734"/>
        <end position="1977"/>
    </location>
</feature>
<dbReference type="InterPro" id="IPR057365">
    <property type="entry name" value="URGCP"/>
</dbReference>
<sequence length="2667" mass="305114">MEDVTIVLPITENGVCGLGELWDCHRSESTHHNLFGKQLQKEHVIFHPLKTSNYNLTRLKNTEDHVKLVKLSGAMSMEFLSGLIKVEGCGEYNGNVTSSGNEETLVCQYNLDNGSVFLLPQAKTVINQAITDLLMNRKIKATHVVHGLILGAEVNAHIRVRNIKTNKRDEIKGSVIGKLVFGKISASVKAKLELLDSDKAQNYETHIAIHSKPPMRQQQPSTITEMFDLLEKVDKLLAEERHFKFIDPSIMGVPVRWVLVPIAQFLDVKVERLYMQIDETLREDFRTMLISLQDSRGPGCIKRRVLEKDNRLSLILSDPNSELSQNISKYENMLNKKMELIFVRACNVLKEYKRAIATSSDLRAILQEYGTSDFSVVDLYAKVEEFVVDGKRELGGIHAEDETRMGADICLLTNRESLREWISTESNIKILLYTKGDSTSGAFNRLFNLSQTLKELNIEVGVALPSISDSFCLSIKVKEKLTNHESADIAWILGILSAAVKRDSSMESRFYTIMASLFEIELPLQSNVLHELHRLVKILKVEDVHITSSYMESLECILSGDNHWIFFVPIDALDTAREAIRKLRMNLINPVNANGRWVVGSLGIPNQHEAPLLFVFRGGIIKAICLDHLDICILFDLFKIAESSLNKEPDLRVLSPDSLQCSMYIRRANYAMRTIERVHQIKHSREDYAQLKMPSFNENADQSLTDALSIARSCLHFDDTYVIATVASIAIRENPEICSILEKHGWKNVAQKFENEVLTKQDCELICTALQDWLRSRNTFLAKVEFAKRTIDQIESSPCQHNYERMSKVNSAIQSVYNDPQCPEKLKLLVLSLQESEFKQKCKGIQIYLNDQLSAYKQEQCILHVTSLIDILRQVYKNDSCFLSVHDTIKQYVNRVDFKKSHFVQSNVIECIKNNQIYNVIEQLAKLQYDHRLIAIHCFLDELTNLSDNEVTIGLLQLLSSDGFERIHWEDLWTNSSFKYLIKSVIHDHNILQMISSLKHKFNITDTKYMPEEIQELSHFNKEESEFVMPENIDSLESALNIFKKILKTNEMPPNFGEVMRKAISKNINLERSLLEASSLIYWNTKYKLFDDVWCLQTVKKAIENISTFMEKQNSARCLTSSEDINIFFSDDDSNVPSTTIVKTFVSVHKDFHSIFGDSLSWTTAKGYIEVCDITQKPNVYSDKMSPIMPMVLPFLLQNLKMWGGNVLQANAISSLVKVDAKTTQSGHAFKRPTFGKKSAPTNSRQTQEQIKVPFSRLDCVVALLSCADCTVAQDLLQVMMKFPMALPLVMPDLEMKDKYKVMLPLLSGNTIKWEAQSGVIVENNLFISPFRLILAVRLGTNSLGKSTILNQLMKVEHLFSSCGEPGAHRGRPLTLAGTVEFTWLTQETCGAGLWESVLKQFYARGENEIVLLANLHGDASEYPEVIQFLKKITSTYIVFIMPNEENITSKCDTLASLTDSEDNTLYLVVDPNEECNEADCIIETALLTNDDMLGKVRQIFSEALTSQLVKTKDHMELNYSQLGMSLHPTKGVECKESQKLIQFISEKHCQTIRSSMKFQSQEKQKRTTALWEGNEVLQKVIQLLCQVLSLPLADRLPAFTHVERHISVLSNSESATLREKISKNRNELRRQITLTGQNQVNVMPIKWKICSDMEQLDKISLGQEHFFRELGHIYELIQGDKKNYVNNVNKLPRSYAELMINGHAIELLNGDTGEMPGAWLLKICQHISEDYPNLRIFVISILGLQSSGKSTLLNALFACKFAVSVGRCTRGLFMRLLFLEKALGERLQTDAILLIDTEGLGSPEKVNDVEAEKKDRILATFAMSVSNLTIINVLGESMNNLTEILQIAIVAMARLEQVKMAPDILMVQHLTEVNLTNTSSGQDQFCEALKHAIKLTQEKDVDVGILDVNCLKKIADRIQNEELLKQFRPFKNGASAGAPPSEQYHADVVDLYKTILDACQQSDNKMLFSDWYSLVHNYWSLVLNENFAVRFKNIQEMYEFIERGKQIAALKDNIDSAFYMHRQRLKINLNQAMQELTNESQHQIRKSFLKTCHEKLELVPIACQGCKQCNGVMEQRGRLMNYAKKHQCEQDVMQTINRYTQQVRKSTMKTLTQMLDAAIVGKGYSVEFLDEISRQLKCELDKRPAGQFTDAERDKIVDTIWKTLYKIANEKNIDIPDDRKILSEICIVYENSPYVCNAMTNTSHSESVFNRNERWFDFFIPKYFKKSSNNMISLSDRLEKIATSMLNSRNVEHYENGMIREINKKIDDILSKHNNKLEPKKKQDAHIFTLQIFCQEMKDCQIKWEKKHKPTEILKEREQDFRSMIDTRLTYGFSAASEGILIAEYLLKAINQKATRSVNDLRVEAVLDLPWTINSEIVRLKYFERLASQVQKGQTAEAVEYFRRPKTSIDKWFSEAVDGHVCAKEKEEFKKTFTSQHERVVKKISNCSNIQEILEFIQEYLANVDNVEYKSSLNNDIPPIDLPVFLDSILNVFNSSRQNNGPDIKWLKNPSTNKKVMKRIGCTDNCLWCGALCWGSRGHDENSDETRKHHSCHQPCGLHGTSNYTTEELMAESCHSWSDDRQVYWGDKLMKWSEAKALPECSNWKFDPHCNATFDTLMRWFFQELHQQIAQTMELRPATQDQLQTNKCENLHLNSILAKIRVLIEK</sequence>
<dbReference type="InterPro" id="IPR030383">
    <property type="entry name" value="G_VLIG_dom"/>
</dbReference>
<dbReference type="InterPro" id="IPR052986">
    <property type="entry name" value="VLIG_GTPase"/>
</dbReference>
<dbReference type="RefSeq" id="XP_032834298.1">
    <property type="nucleotide sequence ID" value="XM_032978407.1"/>
</dbReference>
<organism evidence="3 4">
    <name type="scientific">Petromyzon marinus</name>
    <name type="common">Sea lamprey</name>
    <dbReference type="NCBI Taxonomy" id="7757"/>
    <lineage>
        <taxon>Eukaryota</taxon>
        <taxon>Metazoa</taxon>
        <taxon>Chordata</taxon>
        <taxon>Craniata</taxon>
        <taxon>Vertebrata</taxon>
        <taxon>Cyclostomata</taxon>
        <taxon>Hyperoartia</taxon>
        <taxon>Petromyzontiformes</taxon>
        <taxon>Petromyzontidae</taxon>
        <taxon>Petromyzon</taxon>
    </lineage>
</organism>
<dbReference type="RefSeq" id="XP_032834300.1">
    <property type="nucleotide sequence ID" value="XM_032978409.1"/>
</dbReference>
<evidence type="ECO:0000313" key="5">
    <source>
        <dbReference type="RefSeq" id="XP_032834300.1"/>
    </source>
</evidence>
<reference evidence="4 5" key="1">
    <citation type="submission" date="2025-04" db="UniProtKB">
        <authorList>
            <consortium name="RefSeq"/>
        </authorList>
    </citation>
    <scope>IDENTIFICATION</scope>
    <source>
        <tissue evidence="4 5">Sperm</tissue>
    </source>
</reference>
<evidence type="ECO:0000259" key="2">
    <source>
        <dbReference type="PROSITE" id="PS51717"/>
    </source>
</evidence>
<dbReference type="PANTHER" id="PTHR14819:SF25">
    <property type="entry name" value="CHROMOSOME UNDETERMINED SCAFFOLD_52, WHOLE GENOME SHOTGUN SEQUENCE"/>
    <property type="match status" value="1"/>
</dbReference>
<evidence type="ECO:0000256" key="1">
    <source>
        <dbReference type="ARBA" id="ARBA00006828"/>
    </source>
</evidence>
<dbReference type="SUPFAM" id="SSF52540">
    <property type="entry name" value="P-loop containing nucleoside triphosphate hydrolases"/>
    <property type="match status" value="1"/>
</dbReference>
<gene>
    <name evidence="4 5" type="primary">LOC116956641</name>
</gene>
<dbReference type="Proteomes" id="UP001318040">
    <property type="component" value="Chromosome 66"/>
</dbReference>
<evidence type="ECO:0000313" key="4">
    <source>
        <dbReference type="RefSeq" id="XP_032834298.1"/>
    </source>
</evidence>
<dbReference type="PROSITE" id="PS51717">
    <property type="entry name" value="G_VLIG"/>
    <property type="match status" value="1"/>
</dbReference>
<protein>
    <submittedName>
        <fullName evidence="4 5">Uncharacterized protein LOC116956641 isoform X1</fullName>
    </submittedName>
</protein>
<dbReference type="Pfam" id="PF25683">
    <property type="entry name" value="URGCP_GTPase"/>
    <property type="match status" value="1"/>
</dbReference>
<dbReference type="GO" id="GO:0005525">
    <property type="term" value="F:GTP binding"/>
    <property type="evidence" value="ECO:0007669"/>
    <property type="project" value="InterPro"/>
</dbReference>
<keyword evidence="3" id="KW-1185">Reference proteome</keyword>
<dbReference type="PANTHER" id="PTHR14819">
    <property type="entry name" value="GTP-BINDING"/>
    <property type="match status" value="1"/>
</dbReference>
<dbReference type="KEGG" id="pmrn:116956641"/>
<dbReference type="InterPro" id="IPR027417">
    <property type="entry name" value="P-loop_NTPase"/>
</dbReference>
<dbReference type="Gene3D" id="3.40.50.300">
    <property type="entry name" value="P-loop containing nucleotide triphosphate hydrolases"/>
    <property type="match status" value="1"/>
</dbReference>
<proteinExistence type="inferred from homology"/>
<evidence type="ECO:0000313" key="3">
    <source>
        <dbReference type="Proteomes" id="UP001318040"/>
    </source>
</evidence>
<comment type="similarity">
    <text evidence="1">Belongs to the TRAFAC class dynamin-like GTPase superfamily. Very large inducible GTPase (VLIG) family.</text>
</comment>
<accession>A0AAJ7UD74</accession>